<keyword evidence="2" id="KW-0812">Transmembrane</keyword>
<evidence type="ECO:0000256" key="2">
    <source>
        <dbReference type="SAM" id="Phobius"/>
    </source>
</evidence>
<dbReference type="EMBL" id="CP011388">
    <property type="protein sequence ID" value="ANE46304.1"/>
    <property type="molecule type" value="Genomic_DNA"/>
</dbReference>
<feature type="region of interest" description="Disordered" evidence="1">
    <location>
        <begin position="72"/>
        <end position="112"/>
    </location>
</feature>
<proteinExistence type="predicted"/>
<dbReference type="KEGG" id="pswu:SY83_08470"/>
<dbReference type="PATRIC" id="fig|1178515.4.peg.1686"/>
<evidence type="ECO:0000256" key="1">
    <source>
        <dbReference type="SAM" id="MobiDB-lite"/>
    </source>
</evidence>
<dbReference type="STRING" id="1178515.SY83_08470"/>
<keyword evidence="2" id="KW-0472">Membrane</keyword>
<dbReference type="AlphaFoldDB" id="A0A172THD8"/>
<feature type="transmembrane region" description="Helical" evidence="2">
    <location>
        <begin position="45"/>
        <end position="66"/>
    </location>
</feature>
<feature type="compositionally biased region" description="Basic and acidic residues" evidence="1">
    <location>
        <begin position="72"/>
        <end position="85"/>
    </location>
</feature>
<evidence type="ECO:0008006" key="5">
    <source>
        <dbReference type="Google" id="ProtNLM"/>
    </source>
</evidence>
<dbReference type="Proteomes" id="UP000076927">
    <property type="component" value="Chromosome"/>
</dbReference>
<accession>A0A172THD8</accession>
<gene>
    <name evidence="3" type="ORF">SY83_08470</name>
</gene>
<sequence>MKPKWYQGLLSLDEAKYSALILCLLAGMGYGLALCMKDGDIPDNLTMILSTLILTVGGVNALQGVVDHMASSRKEKLKSQSKESEGSDATMLVPDAEVQVSVSIPGSESDIP</sequence>
<dbReference type="RefSeq" id="WP_068605843.1">
    <property type="nucleotide sequence ID" value="NZ_CP011388.1"/>
</dbReference>
<keyword evidence="2" id="KW-1133">Transmembrane helix</keyword>
<name>A0A172THD8_9BACL</name>
<organism evidence="3 4">
    <name type="scientific">Paenibacillus swuensis</name>
    <dbReference type="NCBI Taxonomy" id="1178515"/>
    <lineage>
        <taxon>Bacteria</taxon>
        <taxon>Bacillati</taxon>
        <taxon>Bacillota</taxon>
        <taxon>Bacilli</taxon>
        <taxon>Bacillales</taxon>
        <taxon>Paenibacillaceae</taxon>
        <taxon>Paenibacillus</taxon>
    </lineage>
</organism>
<reference evidence="3 4" key="1">
    <citation type="submission" date="2015-01" db="EMBL/GenBank/DDBJ databases">
        <title>Paenibacillus swuensis/DY6/whole genome sequencing.</title>
        <authorList>
            <person name="Kim M.K."/>
            <person name="Srinivasan S."/>
            <person name="Lee J.-J."/>
        </authorList>
    </citation>
    <scope>NUCLEOTIDE SEQUENCE [LARGE SCALE GENOMIC DNA]</scope>
    <source>
        <strain evidence="3 4">DY6</strain>
    </source>
</reference>
<feature type="transmembrane region" description="Helical" evidence="2">
    <location>
        <begin position="15"/>
        <end position="33"/>
    </location>
</feature>
<evidence type="ECO:0000313" key="3">
    <source>
        <dbReference type="EMBL" id="ANE46304.1"/>
    </source>
</evidence>
<evidence type="ECO:0000313" key="4">
    <source>
        <dbReference type="Proteomes" id="UP000076927"/>
    </source>
</evidence>
<keyword evidence="4" id="KW-1185">Reference proteome</keyword>
<protein>
    <recommendedName>
        <fullName evidence="5">Holin</fullName>
    </recommendedName>
</protein>